<protein>
    <recommendedName>
        <fullName evidence="3">Right handed beta helix domain-containing protein</fullName>
    </recommendedName>
</protein>
<reference evidence="1 2" key="1">
    <citation type="journal article" date="2009" name="Stand. Genomic Sci.">
        <title>Complete genome sequence of Dyadobacter fermentans type strain (NS114).</title>
        <authorList>
            <person name="Lang E."/>
            <person name="Lapidus A."/>
            <person name="Chertkov O."/>
            <person name="Brettin T."/>
            <person name="Detter J.C."/>
            <person name="Han C."/>
            <person name="Copeland A."/>
            <person name="Glavina Del Rio T."/>
            <person name="Nolan M."/>
            <person name="Chen F."/>
            <person name="Lucas S."/>
            <person name="Tice H."/>
            <person name="Cheng J.F."/>
            <person name="Land M."/>
            <person name="Hauser L."/>
            <person name="Chang Y.J."/>
            <person name="Jeffries C.D."/>
            <person name="Kopitz M."/>
            <person name="Bruce D."/>
            <person name="Goodwin L."/>
            <person name="Pitluck S."/>
            <person name="Ovchinnikova G."/>
            <person name="Pati A."/>
            <person name="Ivanova N."/>
            <person name="Mavrommatis K."/>
            <person name="Chen A."/>
            <person name="Palaniappan K."/>
            <person name="Chain P."/>
            <person name="Bristow J."/>
            <person name="Eisen J.A."/>
            <person name="Markowitz V."/>
            <person name="Hugenholtz P."/>
            <person name="Goker M."/>
            <person name="Rohde M."/>
            <person name="Kyrpides N.C."/>
            <person name="Klenk H.P."/>
        </authorList>
    </citation>
    <scope>NUCLEOTIDE SEQUENCE [LARGE SCALE GENOMIC DNA]</scope>
    <source>
        <strain evidence="2">ATCC 700827 / DSM 18053 / CIP 107007 / KCTC 52180 / NS114</strain>
    </source>
</reference>
<dbReference type="AlphaFoldDB" id="C6VW18"/>
<dbReference type="RefSeq" id="WP_015811403.1">
    <property type="nucleotide sequence ID" value="NC_013037.1"/>
</dbReference>
<evidence type="ECO:0000313" key="1">
    <source>
        <dbReference type="EMBL" id="ACT93150.1"/>
    </source>
</evidence>
<dbReference type="SUPFAM" id="SSF51126">
    <property type="entry name" value="Pectin lyase-like"/>
    <property type="match status" value="1"/>
</dbReference>
<gene>
    <name evidence="1" type="ordered locus">Dfer_1920</name>
</gene>
<dbReference type="KEGG" id="dfe:Dfer_1920"/>
<dbReference type="HOGENOM" id="CLU_658468_0_0_10"/>
<dbReference type="Proteomes" id="UP000002011">
    <property type="component" value="Chromosome"/>
</dbReference>
<organism evidence="1 2">
    <name type="scientific">Dyadobacter fermentans (strain ATCC 700827 / DSM 18053 / CIP 107007 / KCTC 52180 / NS114)</name>
    <dbReference type="NCBI Taxonomy" id="471854"/>
    <lineage>
        <taxon>Bacteria</taxon>
        <taxon>Pseudomonadati</taxon>
        <taxon>Bacteroidota</taxon>
        <taxon>Cytophagia</taxon>
        <taxon>Cytophagales</taxon>
        <taxon>Spirosomataceae</taxon>
        <taxon>Dyadobacter</taxon>
    </lineage>
</organism>
<proteinExistence type="predicted"/>
<keyword evidence="2" id="KW-1185">Reference proteome</keyword>
<accession>C6VW18</accession>
<dbReference type="OrthoDB" id="8901262at2"/>
<dbReference type="eggNOG" id="COG5492">
    <property type="taxonomic scope" value="Bacteria"/>
</dbReference>
<name>C6VW18_DYAFD</name>
<dbReference type="STRING" id="471854.Dfer_1920"/>
<dbReference type="InterPro" id="IPR011050">
    <property type="entry name" value="Pectin_lyase_fold/virulence"/>
</dbReference>
<sequence length="417" mass="44759">MPEFAHSLVGGIDLPGEGNFPGNTNPGFVSPALASLAPTKDGDYHLLTTSPLLNAGTPDIEGLGLTELDLAGNARLLDGRIDLGPHEGGVRPVEPIYEIRYVMQTARGAGDGSSWENASDDIQGMIEKQYVKQVWVAEGKYVPRRRADDVSTVSVGDRNNAFLMKIDVKIYGGFKGTETSLSERDLQSARRSILSGDLDNNDITVDGLSTSNRGNNAYHVVVCIGNAGEAALDGFTITGGTAYNDLTTQINGYDARRDEGGGIYVANSSPKINNVFIAGNAARSGGGVYLIWSKATISNFVLQKNTASSSGGGISVDFGYPTLINGRITGNRNRLCWRWVLQLWPRRECSQLGDQRKQRYNTQGGSTLFSHCLVEGVEANAGTGNLTPTPIRSLNLHCHGPGRLLRVGITVFQDARR</sequence>
<evidence type="ECO:0008006" key="3">
    <source>
        <dbReference type="Google" id="ProtNLM"/>
    </source>
</evidence>
<dbReference type="EMBL" id="CP001619">
    <property type="protein sequence ID" value="ACT93150.1"/>
    <property type="molecule type" value="Genomic_DNA"/>
</dbReference>
<evidence type="ECO:0000313" key="2">
    <source>
        <dbReference type="Proteomes" id="UP000002011"/>
    </source>
</evidence>